<feature type="compositionally biased region" description="Acidic residues" evidence="1">
    <location>
        <begin position="665"/>
        <end position="679"/>
    </location>
</feature>
<feature type="compositionally biased region" description="Acidic residues" evidence="1">
    <location>
        <begin position="745"/>
        <end position="754"/>
    </location>
</feature>
<dbReference type="OMA" id="RLCHNDG"/>
<accession>G2QBJ4</accession>
<dbReference type="InParanoid" id="G2QBJ4"/>
<feature type="compositionally biased region" description="Basic and acidic residues" evidence="1">
    <location>
        <begin position="442"/>
        <end position="487"/>
    </location>
</feature>
<feature type="region of interest" description="Disordered" evidence="1">
    <location>
        <begin position="442"/>
        <end position="586"/>
    </location>
</feature>
<name>G2QBJ4_THET4</name>
<evidence type="ECO:0000256" key="1">
    <source>
        <dbReference type="SAM" id="MobiDB-lite"/>
    </source>
</evidence>
<feature type="non-terminal residue" evidence="2">
    <location>
        <position position="754"/>
    </location>
</feature>
<feature type="compositionally biased region" description="Acidic residues" evidence="1">
    <location>
        <begin position="382"/>
        <end position="391"/>
    </location>
</feature>
<dbReference type="Proteomes" id="UP000007322">
    <property type="component" value="Chromosome 3"/>
</dbReference>
<feature type="compositionally biased region" description="Basic and acidic residues" evidence="1">
    <location>
        <begin position="532"/>
        <end position="550"/>
    </location>
</feature>
<gene>
    <name evidence="2" type="ORF">MYCTH_2030873</name>
</gene>
<feature type="region of interest" description="Disordered" evidence="1">
    <location>
        <begin position="631"/>
        <end position="754"/>
    </location>
</feature>
<proteinExistence type="predicted"/>
<feature type="region of interest" description="Disordered" evidence="1">
    <location>
        <begin position="92"/>
        <end position="218"/>
    </location>
</feature>
<keyword evidence="3" id="KW-1185">Reference proteome</keyword>
<feature type="region of interest" description="Disordered" evidence="1">
    <location>
        <begin position="378"/>
        <end position="423"/>
    </location>
</feature>
<feature type="compositionally biased region" description="Polar residues" evidence="1">
    <location>
        <begin position="652"/>
        <end position="664"/>
    </location>
</feature>
<organism evidence="2 3">
    <name type="scientific">Thermothelomyces thermophilus (strain ATCC 42464 / BCRC 31852 / DSM 1799)</name>
    <name type="common">Sporotrichum thermophile</name>
    <dbReference type="NCBI Taxonomy" id="573729"/>
    <lineage>
        <taxon>Eukaryota</taxon>
        <taxon>Fungi</taxon>
        <taxon>Dikarya</taxon>
        <taxon>Ascomycota</taxon>
        <taxon>Pezizomycotina</taxon>
        <taxon>Sordariomycetes</taxon>
        <taxon>Sordariomycetidae</taxon>
        <taxon>Sordariales</taxon>
        <taxon>Chaetomiaceae</taxon>
        <taxon>Thermothelomyces</taxon>
    </lineage>
</organism>
<feature type="compositionally biased region" description="Acidic residues" evidence="1">
    <location>
        <begin position="115"/>
        <end position="126"/>
    </location>
</feature>
<dbReference type="GeneID" id="11507808"/>
<feature type="region of interest" description="Disordered" evidence="1">
    <location>
        <begin position="40"/>
        <end position="78"/>
    </location>
</feature>
<feature type="compositionally biased region" description="Basic and acidic residues" evidence="1">
    <location>
        <begin position="203"/>
        <end position="214"/>
    </location>
</feature>
<dbReference type="KEGG" id="mtm:MYCTH_2030873"/>
<feature type="compositionally biased region" description="Basic and acidic residues" evidence="1">
    <location>
        <begin position="392"/>
        <end position="413"/>
    </location>
</feature>
<sequence length="754" mass="82602">MENAGLSVDSGPPDQLDLGFQLDLKANAEHDDLDAKRYGLGLDRSYEDPEQALPGEDPEDAYEEMEQLSAEEASDDVDAEPELDLTVFEAHQATASGEHIENTGLGDSDARDNVEYQDEIGYEDDDHLATGVNAGESNTEAGEADGGLPSIPSEAHLEAASQTDDSHHEASIQENDESWNRGDIDLEPHNENTESQGSLSHTNEAEPSEHEQRSGLDPVDEFTSERHNADHYDGNLEEELENLAHTVSEIPDIEVIYNQECYSLFGTSDDDPDSYFLSDVKDLDRPLSQFLSALRAVIPEEIAPSDELLIRFDPLDLEFGERSNAKFLNRTFREILDCHSTLCRVPGVSADPVIILTVRRDSEEHFLEILADAERVKNCSPDADDSELSENADERSRTSALDVHDEASERADPGDYEDEGGDAAANHLQESGRLESEVALDHEDVAEEHEHEHVPQRSTSEREFVAEEHMEDPRSGEIHDTAEHDLEVAPDEEVTDAEEHFENVPGESPEDIGESGSWNEQTGEDSGVPQHPLEETDEHNYHMAEQHDDGSAEESAEVTGSSAVVEAAVPEDGEPEHEADSNDNDLVLAFDDEPDASTINEDVDEDGEYAITYDATDTAPGEAERIRELATAATSGESAGKNLGTGAPSDTAVETASVHTSTTMDGDEEIDYNTEETADDAFAPTNDRSQQSVVPGVNHDEIDWENDEDEYEERLASQYASVDHEESKESALASPGGSGKRSRTDEEESLADKT</sequence>
<dbReference type="AlphaFoldDB" id="G2QBJ4"/>
<feature type="compositionally biased region" description="Acidic residues" evidence="1">
    <location>
        <begin position="702"/>
        <end position="712"/>
    </location>
</feature>
<dbReference type="EMBL" id="CP003004">
    <property type="protein sequence ID" value="AEO57937.1"/>
    <property type="molecule type" value="Genomic_DNA"/>
</dbReference>
<reference evidence="2 3" key="1">
    <citation type="journal article" date="2011" name="Nat. Biotechnol.">
        <title>Comparative genomic analysis of the thermophilic biomass-degrading fungi Myceliophthora thermophila and Thielavia terrestris.</title>
        <authorList>
            <person name="Berka R.M."/>
            <person name="Grigoriev I.V."/>
            <person name="Otillar R."/>
            <person name="Salamov A."/>
            <person name="Grimwood J."/>
            <person name="Reid I."/>
            <person name="Ishmael N."/>
            <person name="John T."/>
            <person name="Darmond C."/>
            <person name="Moisan M.-C."/>
            <person name="Henrissat B."/>
            <person name="Coutinho P.M."/>
            <person name="Lombard V."/>
            <person name="Natvig D.O."/>
            <person name="Lindquist E."/>
            <person name="Schmutz J."/>
            <person name="Lucas S."/>
            <person name="Harris P."/>
            <person name="Powlowski J."/>
            <person name="Bellemare A."/>
            <person name="Taylor D."/>
            <person name="Butler G."/>
            <person name="de Vries R.P."/>
            <person name="Allijn I.E."/>
            <person name="van den Brink J."/>
            <person name="Ushinsky S."/>
            <person name="Storms R."/>
            <person name="Powell A.J."/>
            <person name="Paulsen I.T."/>
            <person name="Elbourne L.D.H."/>
            <person name="Baker S.E."/>
            <person name="Magnuson J."/>
            <person name="LaBoissiere S."/>
            <person name="Clutterbuck A.J."/>
            <person name="Martinez D."/>
            <person name="Wogulis M."/>
            <person name="de Leon A.L."/>
            <person name="Rey M.W."/>
            <person name="Tsang A."/>
        </authorList>
    </citation>
    <scope>NUCLEOTIDE SEQUENCE [LARGE SCALE GENOMIC DNA]</scope>
    <source>
        <strain evidence="3">ATCC 42464 / BCRC 31852 / DSM 1799</strain>
    </source>
</reference>
<evidence type="ECO:0000313" key="2">
    <source>
        <dbReference type="EMBL" id="AEO57937.1"/>
    </source>
</evidence>
<dbReference type="HOGENOM" id="CLU_369433_0_0_1"/>
<feature type="compositionally biased region" description="Polar residues" evidence="1">
    <location>
        <begin position="193"/>
        <end position="202"/>
    </location>
</feature>
<dbReference type="eggNOG" id="ENOG502SG4F">
    <property type="taxonomic scope" value="Eukaryota"/>
</dbReference>
<feature type="compositionally biased region" description="Basic and acidic residues" evidence="1">
    <location>
        <begin position="178"/>
        <end position="192"/>
    </location>
</feature>
<feature type="compositionally biased region" description="Acidic residues" evidence="1">
    <location>
        <begin position="569"/>
        <end position="583"/>
    </location>
</feature>
<feature type="compositionally biased region" description="Acidic residues" evidence="1">
    <location>
        <begin position="56"/>
        <end position="66"/>
    </location>
</feature>
<protein>
    <submittedName>
        <fullName evidence="2">Uncharacterized protein</fullName>
    </submittedName>
</protein>
<evidence type="ECO:0000313" key="3">
    <source>
        <dbReference type="Proteomes" id="UP000007322"/>
    </source>
</evidence>
<dbReference type="RefSeq" id="XP_003663182.1">
    <property type="nucleotide sequence ID" value="XM_003663134.1"/>
</dbReference>
<dbReference type="VEuPathDB" id="FungiDB:MYCTH_2030873"/>
<dbReference type="OrthoDB" id="5339076at2759"/>